<dbReference type="CTD" id="108264628"/>
<name>A0A2D0QTV4_ICTPU</name>
<evidence type="ECO:0000256" key="1">
    <source>
        <dbReference type="ARBA" id="ARBA00005707"/>
    </source>
</evidence>
<organism evidence="3 5">
    <name type="scientific">Ictalurus punctatus</name>
    <name type="common">Channel catfish</name>
    <name type="synonym">Silurus punctatus</name>
    <dbReference type="NCBI Taxonomy" id="7998"/>
    <lineage>
        <taxon>Eukaryota</taxon>
        <taxon>Metazoa</taxon>
        <taxon>Chordata</taxon>
        <taxon>Craniata</taxon>
        <taxon>Vertebrata</taxon>
        <taxon>Euteleostomi</taxon>
        <taxon>Actinopterygii</taxon>
        <taxon>Neopterygii</taxon>
        <taxon>Teleostei</taxon>
        <taxon>Ostariophysi</taxon>
        <taxon>Siluriformes</taxon>
        <taxon>Ictaluridae</taxon>
        <taxon>Ictalurus</taxon>
    </lineage>
</organism>
<feature type="compositionally biased region" description="Low complexity" evidence="2">
    <location>
        <begin position="81"/>
        <end position="92"/>
    </location>
</feature>
<keyword evidence="3" id="KW-1185">Reference proteome</keyword>
<feature type="region of interest" description="Disordered" evidence="2">
    <location>
        <begin position="23"/>
        <end position="136"/>
    </location>
</feature>
<feature type="compositionally biased region" description="Basic and acidic residues" evidence="2">
    <location>
        <begin position="39"/>
        <end position="48"/>
    </location>
</feature>
<feature type="compositionally biased region" description="Polar residues" evidence="2">
    <location>
        <begin position="23"/>
        <end position="36"/>
    </location>
</feature>
<feature type="compositionally biased region" description="Basic residues" evidence="2">
    <location>
        <begin position="96"/>
        <end position="105"/>
    </location>
</feature>
<dbReference type="RefSeq" id="XP_017321842.1">
    <property type="nucleotide sequence ID" value="XM_017466353.3"/>
</dbReference>
<dbReference type="Proteomes" id="UP000221080">
    <property type="component" value="Chromosome 1"/>
</dbReference>
<dbReference type="OrthoDB" id="20277at2759"/>
<dbReference type="KEGG" id="ipu:108264628"/>
<protein>
    <submittedName>
        <fullName evidence="4 5">UPF0488 protein C8orf33 homolog isoform X1</fullName>
    </submittedName>
</protein>
<gene>
    <name evidence="4 5" type="primary">c1h8orf33</name>
</gene>
<accession>A0A2D0QTV4</accession>
<evidence type="ECO:0000313" key="4">
    <source>
        <dbReference type="RefSeq" id="XP_017321842.1"/>
    </source>
</evidence>
<evidence type="ECO:0000313" key="3">
    <source>
        <dbReference type="Proteomes" id="UP000221080"/>
    </source>
</evidence>
<sequence length="279" mass="30940">MQHSSTSAPFHWQRSDNSFAFNFSPEIASSSPQSIMDPNEPHLGHAADSEAGSGFAFHFQIPAETEQKSDPKPSTGKTVTSEAAQSSESSADSKPKAKKKKKKKSGVGGGEEAEPENVNKTREEAPKQESIGLTPEQQLSRELDWCIEQLELGLMTQKSSTKQREEASRALKTLRSSKAPMVKKRQVMRAVSGDYRKKMQEDRDRQYKLIRSAMSSAKVTCVSEAGCRAVYHRRAETLRPPAHSTHTGEASLPAEHTERVGDTFVFRPSGEEFHFNFSL</sequence>
<dbReference type="PANTHER" id="PTHR13602:SF2">
    <property type="entry name" value="UPF0488 PROTEIN C8ORF33"/>
    <property type="match status" value="1"/>
</dbReference>
<dbReference type="RefSeq" id="XP_017321847.1">
    <property type="nucleotide sequence ID" value="XM_017466358.3"/>
</dbReference>
<proteinExistence type="inferred from homology"/>
<reference evidence="3" key="1">
    <citation type="journal article" date="2016" name="Nat. Commun.">
        <title>The channel catfish genome sequence provides insights into the evolution of scale formation in teleosts.</title>
        <authorList>
            <person name="Liu Z."/>
            <person name="Liu S."/>
            <person name="Yao J."/>
            <person name="Bao L."/>
            <person name="Zhang J."/>
            <person name="Li Y."/>
            <person name="Jiang C."/>
            <person name="Sun L."/>
            <person name="Wang R."/>
            <person name="Zhang Y."/>
            <person name="Zhou T."/>
            <person name="Zeng Q."/>
            <person name="Fu Q."/>
            <person name="Gao S."/>
            <person name="Li N."/>
            <person name="Koren S."/>
            <person name="Jiang Y."/>
            <person name="Zimin A."/>
            <person name="Xu P."/>
            <person name="Phillippy A.M."/>
            <person name="Geng X."/>
            <person name="Song L."/>
            <person name="Sun F."/>
            <person name="Li C."/>
            <person name="Wang X."/>
            <person name="Chen A."/>
            <person name="Jin Y."/>
            <person name="Yuan Z."/>
            <person name="Yang Y."/>
            <person name="Tan S."/>
            <person name="Peatman E."/>
            <person name="Lu J."/>
            <person name="Qin Z."/>
            <person name="Dunham R."/>
            <person name="Li Z."/>
            <person name="Sonstegard T."/>
            <person name="Feng J."/>
            <person name="Danzmann R.G."/>
            <person name="Schroeder S."/>
            <person name="Scheffler B."/>
            <person name="Duke M.V."/>
            <person name="Ballard L."/>
            <person name="Kucuktas H."/>
            <person name="Kaltenboeck L."/>
            <person name="Liu H."/>
            <person name="Armbruster J."/>
            <person name="Xie Y."/>
            <person name="Kirby M.L."/>
            <person name="Tian Y."/>
            <person name="Flanagan M.E."/>
            <person name="Mu W."/>
            <person name="Waldbieser G.C."/>
        </authorList>
    </citation>
    <scope>NUCLEOTIDE SEQUENCE [LARGE SCALE GENOMIC DNA]</scope>
    <source>
        <strain evidence="3">SDA103</strain>
    </source>
</reference>
<dbReference type="OMA" id="MRAMTGE"/>
<dbReference type="STRING" id="7998.ENSIPUP00000000583"/>
<dbReference type="Pfam" id="PF15393">
    <property type="entry name" value="DUF4615"/>
    <property type="match status" value="1"/>
</dbReference>
<reference evidence="4 5" key="2">
    <citation type="submission" date="2025-04" db="UniProtKB">
        <authorList>
            <consortium name="RefSeq"/>
        </authorList>
    </citation>
    <scope>IDENTIFICATION</scope>
    <source>
        <tissue evidence="4 5">Blood</tissue>
    </source>
</reference>
<dbReference type="PANTHER" id="PTHR13602">
    <property type="entry name" value="UPF0488 PROTEIN C8ORF33"/>
    <property type="match status" value="1"/>
</dbReference>
<evidence type="ECO:0000313" key="5">
    <source>
        <dbReference type="RefSeq" id="XP_017321847.1"/>
    </source>
</evidence>
<dbReference type="GeneID" id="108264628"/>
<dbReference type="InterPro" id="IPR029274">
    <property type="entry name" value="DUF4615"/>
</dbReference>
<comment type="similarity">
    <text evidence="1">Belongs to the UPF0488 family.</text>
</comment>
<dbReference type="AlphaFoldDB" id="A0A2D0QTV4"/>
<feature type="compositionally biased region" description="Basic and acidic residues" evidence="2">
    <location>
        <begin position="117"/>
        <end position="127"/>
    </location>
</feature>
<evidence type="ECO:0000256" key="2">
    <source>
        <dbReference type="SAM" id="MobiDB-lite"/>
    </source>
</evidence>